<comment type="caution">
    <text evidence="1">The sequence shown here is derived from an EMBL/GenBank/DDBJ whole genome shotgun (WGS) entry which is preliminary data.</text>
</comment>
<gene>
    <name evidence="1" type="primary">PLEST011464</name>
    <name evidence="1" type="ORF">PLESTB_001820100</name>
</gene>
<dbReference type="AlphaFoldDB" id="A0A9W6C1A6"/>
<reference evidence="1 2" key="1">
    <citation type="journal article" date="2023" name="Commun. Biol.">
        <title>Reorganization of the ancestral sex-determining regions during the evolution of trioecy in Pleodorina starrii.</title>
        <authorList>
            <person name="Takahashi K."/>
            <person name="Suzuki S."/>
            <person name="Kawai-Toyooka H."/>
            <person name="Yamamoto K."/>
            <person name="Hamaji T."/>
            <person name="Ootsuki R."/>
            <person name="Yamaguchi H."/>
            <person name="Kawachi M."/>
            <person name="Higashiyama T."/>
            <person name="Nozaki H."/>
        </authorList>
    </citation>
    <scope>NUCLEOTIDE SEQUENCE [LARGE SCALE GENOMIC DNA]</scope>
    <source>
        <strain evidence="1 2">NIES-4479</strain>
    </source>
</reference>
<evidence type="ECO:0000313" key="1">
    <source>
        <dbReference type="EMBL" id="GLC61924.1"/>
    </source>
</evidence>
<organism evidence="1 2">
    <name type="scientific">Pleodorina starrii</name>
    <dbReference type="NCBI Taxonomy" id="330485"/>
    <lineage>
        <taxon>Eukaryota</taxon>
        <taxon>Viridiplantae</taxon>
        <taxon>Chlorophyta</taxon>
        <taxon>core chlorophytes</taxon>
        <taxon>Chlorophyceae</taxon>
        <taxon>CS clade</taxon>
        <taxon>Chlamydomonadales</taxon>
        <taxon>Volvocaceae</taxon>
        <taxon>Pleodorina</taxon>
    </lineage>
</organism>
<dbReference type="Proteomes" id="UP001165080">
    <property type="component" value="Unassembled WGS sequence"/>
</dbReference>
<evidence type="ECO:0000313" key="2">
    <source>
        <dbReference type="Proteomes" id="UP001165080"/>
    </source>
</evidence>
<sequence length="164" mass="17843">MQGTARAQGPWVSSACSEMMTPRRAPLKYIDRVPAVHLGIRSRGLPQTGNSEAFARMVPPPKRVDAVEVHNDTKHSLKFKVTYDNHKDQTEMTEECVVQPGQKQLFQEKELDMGSWKAVAPVLRVEAEGPGGPHLLTPTVSGIVKVLSVAAAEAAGGLQLTQKH</sequence>
<proteinExistence type="predicted"/>
<protein>
    <submittedName>
        <fullName evidence="1">Uncharacterized protein</fullName>
    </submittedName>
</protein>
<name>A0A9W6C1A6_9CHLO</name>
<dbReference type="EMBL" id="BRXU01000055">
    <property type="protein sequence ID" value="GLC61924.1"/>
    <property type="molecule type" value="Genomic_DNA"/>
</dbReference>
<accession>A0A9W6C1A6</accession>
<keyword evidence="2" id="KW-1185">Reference proteome</keyword>